<accession>A0A6A4RTH5</accession>
<dbReference type="AlphaFoldDB" id="A0A6A4RTH5"/>
<dbReference type="PANTHER" id="PTHR12431:SF16">
    <property type="entry name" value="SORTING NEXIN-17"/>
    <property type="match status" value="1"/>
</dbReference>
<comment type="function">
    <text evidence="12">Critical regulator of endosomal recycling of numerous surface proteins, including integrins, signaling receptor and channels. Binds to NPxY sequences in the cytoplasmic tails of target cargos. Associates with retriever and CCC complexes to prevent lysosomal degradation and promote cell surface recycling of numerous cargos such as integrins ITGB1, ITGB5 and their associated alpha subunits. Also required for maintenance of normal cell surface levels of APP and LRP1. Interacts with membranes containing phosphatidylinositol 3-phosphate (PtdIns(3P)).</text>
</comment>
<dbReference type="InterPro" id="IPR011993">
    <property type="entry name" value="PH-like_dom_sf"/>
</dbReference>
<proteinExistence type="inferred from homology"/>
<dbReference type="GO" id="GO:0032456">
    <property type="term" value="P:endocytic recycling"/>
    <property type="evidence" value="ECO:0007669"/>
    <property type="project" value="TreeGrafter"/>
</dbReference>
<gene>
    <name evidence="16" type="ORF">F2P81_024125</name>
</gene>
<protein>
    <recommendedName>
        <fullName evidence="4">Sorting nexin-17</fullName>
    </recommendedName>
</protein>
<keyword evidence="11" id="KW-0968">Cytoplasmic vesicle</keyword>
<dbReference type="Gene3D" id="3.10.20.90">
    <property type="entry name" value="Phosphatidylinositol 3-kinase Catalytic Subunit, Chain A, domain 1"/>
    <property type="match status" value="1"/>
</dbReference>
<dbReference type="EMBL" id="VEVO01000022">
    <property type="protein sequence ID" value="KAF0023495.1"/>
    <property type="molecule type" value="Genomic_DNA"/>
</dbReference>
<evidence type="ECO:0000256" key="10">
    <source>
        <dbReference type="ARBA" id="ARBA00023136"/>
    </source>
</evidence>
<evidence type="ECO:0000256" key="12">
    <source>
        <dbReference type="ARBA" id="ARBA00045612"/>
    </source>
</evidence>
<dbReference type="FunFam" id="3.30.1520.10:FF:000008">
    <property type="entry name" value="Sorting nexin-17 isoform1"/>
    <property type="match status" value="1"/>
</dbReference>
<dbReference type="GO" id="GO:0005769">
    <property type="term" value="C:early endosome"/>
    <property type="evidence" value="ECO:0007669"/>
    <property type="project" value="UniProtKB-SubCell"/>
</dbReference>
<dbReference type="FunFam" id="1.20.80.60:FF:000001">
    <property type="entry name" value="Sorting nexin-17 isoform1"/>
    <property type="match status" value="1"/>
</dbReference>
<dbReference type="InterPro" id="IPR048767">
    <property type="entry name" value="SNX17-31_FERM_F2"/>
</dbReference>
<evidence type="ECO:0000256" key="8">
    <source>
        <dbReference type="ARBA" id="ARBA00022927"/>
    </source>
</evidence>
<dbReference type="Pfam" id="PF21271">
    <property type="entry name" value="SNX17-31_F2_FERM"/>
    <property type="match status" value="1"/>
</dbReference>
<name>A0A6A4RTH5_SCOMX</name>
<evidence type="ECO:0000256" key="9">
    <source>
        <dbReference type="ARBA" id="ARBA00023121"/>
    </source>
</evidence>
<dbReference type="InterPro" id="IPR040842">
    <property type="entry name" value="SNX17/31_FERM"/>
</dbReference>
<evidence type="ECO:0000313" key="16">
    <source>
        <dbReference type="EMBL" id="KAF0023495.1"/>
    </source>
</evidence>
<feature type="compositionally biased region" description="Polar residues" evidence="13">
    <location>
        <begin position="403"/>
        <end position="412"/>
    </location>
</feature>
<evidence type="ECO:0000256" key="5">
    <source>
        <dbReference type="ARBA" id="ARBA00022448"/>
    </source>
</evidence>
<dbReference type="SUPFAM" id="SSF64268">
    <property type="entry name" value="PX domain"/>
    <property type="match status" value="1"/>
</dbReference>
<evidence type="ECO:0000256" key="13">
    <source>
        <dbReference type="SAM" id="MobiDB-lite"/>
    </source>
</evidence>
<dbReference type="CDD" id="cd13337">
    <property type="entry name" value="FERM-like_C_SNX17"/>
    <property type="match status" value="1"/>
</dbReference>
<dbReference type="CDD" id="cd06885">
    <property type="entry name" value="PX_SNX17_31"/>
    <property type="match status" value="1"/>
</dbReference>
<evidence type="ECO:0000256" key="2">
    <source>
        <dbReference type="ARBA" id="ARBA00004412"/>
    </source>
</evidence>
<dbReference type="InterPro" id="IPR001683">
    <property type="entry name" value="PX_dom"/>
</dbReference>
<feature type="domain" description="PX" evidence="14">
    <location>
        <begin position="1"/>
        <end position="108"/>
    </location>
</feature>
<evidence type="ECO:0000256" key="11">
    <source>
        <dbReference type="ARBA" id="ARBA00023329"/>
    </source>
</evidence>
<dbReference type="GO" id="GO:0035091">
    <property type="term" value="F:phosphatidylinositol binding"/>
    <property type="evidence" value="ECO:0007669"/>
    <property type="project" value="InterPro"/>
</dbReference>
<dbReference type="Proteomes" id="UP000438429">
    <property type="component" value="Unassembled WGS sequence"/>
</dbReference>
<sequence>MHFSIPETEVRSGENGSTFVAYNIHVNGVLHCRVRYSQLLGLHEQIKKEYGSNVVPAFPPKKIFTLTPAEVEQRREQLEKYMQAVRQDPLLGASEMFNSFLRKAQQETQQIPTEDVSLDICLSNGQKVTVNILTSDQTEDVLDAVATKLDLPDDLVGYFSLFLIRDGVDGGLTFVRKLQEFELPYVSITSLRSSEFHILLRKSYWDMAYDSDVMDNRVGLNLLYAQTVADIERGWILVNKDQHRQLKSLQDKGSKKEFIHLGQTLKYYGYIKFDPCITDFPEKGCQVIVSAGNNELNFHVKLPNEQMKEGSFKVTRMRCWRVTSSQVPIANGTTNPCSSAKCEVKLELAFEYLMSKDRLQWVTITSQQAIMMSICLQSMVDELMVKKSGGSIKKMLRKRHNGSIHQTDSQHAVKSPPLLESPDQNREQIVKLSTKLSSVSLRGISASNSANDISGNDFHGNYAFEGIGDDDLSHNHHIQSEVRPYYSRLVATRSRRHVKLQVHKKPEIFCFGFIHVDFVDGMCKVVEPNVQFRPGTSDVTTEPDVDDESSQCVETDLKDCRLLVCTIIGWLGYEPKCHIFILSVILCVPSPFVCRVAAAVVRCQVKCQESYSVQSDRVLQRQQASQFDTLQPGGLSSVSLLQFLVSHRHNSFRLFKD</sequence>
<dbReference type="GO" id="GO:0030659">
    <property type="term" value="C:cytoplasmic vesicle membrane"/>
    <property type="evidence" value="ECO:0007669"/>
    <property type="project" value="UniProtKB-SubCell"/>
</dbReference>
<evidence type="ECO:0000256" key="6">
    <source>
        <dbReference type="ARBA" id="ARBA00022490"/>
    </source>
</evidence>
<dbReference type="Gene3D" id="3.30.1520.10">
    <property type="entry name" value="Phox-like domain"/>
    <property type="match status" value="1"/>
</dbReference>
<evidence type="ECO:0000259" key="15">
    <source>
        <dbReference type="PROSITE" id="PS50200"/>
    </source>
</evidence>
<organism evidence="16 17">
    <name type="scientific">Scophthalmus maximus</name>
    <name type="common">Turbot</name>
    <name type="synonym">Psetta maxima</name>
    <dbReference type="NCBI Taxonomy" id="52904"/>
    <lineage>
        <taxon>Eukaryota</taxon>
        <taxon>Metazoa</taxon>
        <taxon>Chordata</taxon>
        <taxon>Craniata</taxon>
        <taxon>Vertebrata</taxon>
        <taxon>Euteleostomi</taxon>
        <taxon>Actinopterygii</taxon>
        <taxon>Neopterygii</taxon>
        <taxon>Teleostei</taxon>
        <taxon>Neoteleostei</taxon>
        <taxon>Acanthomorphata</taxon>
        <taxon>Carangaria</taxon>
        <taxon>Pleuronectiformes</taxon>
        <taxon>Pleuronectoidei</taxon>
        <taxon>Scophthalmidae</taxon>
        <taxon>Scophthalmus</taxon>
    </lineage>
</organism>
<evidence type="ECO:0000256" key="4">
    <source>
        <dbReference type="ARBA" id="ARBA00015282"/>
    </source>
</evidence>
<evidence type="ECO:0000256" key="7">
    <source>
        <dbReference type="ARBA" id="ARBA00022753"/>
    </source>
</evidence>
<dbReference type="PROSITE" id="PS50200">
    <property type="entry name" value="RA"/>
    <property type="match status" value="1"/>
</dbReference>
<comment type="caution">
    <text evidence="16">The sequence shown here is derived from an EMBL/GenBank/DDBJ whole genome shotgun (WGS) entry which is preliminary data.</text>
</comment>
<comment type="subcellular location">
    <subcellularLocation>
        <location evidence="1">Cytoplasmic vesicle membrane</location>
        <topology evidence="1">Peripheral membrane protein</topology>
        <orientation evidence="1">Cytoplasmic side</orientation>
    </subcellularLocation>
    <subcellularLocation>
        <location evidence="2">Early endosome</location>
    </subcellularLocation>
</comment>
<keyword evidence="9" id="KW-0446">Lipid-binding</keyword>
<keyword evidence="7" id="KW-0967">Endosome</keyword>
<dbReference type="InterPro" id="IPR036871">
    <property type="entry name" value="PX_dom_sf"/>
</dbReference>
<dbReference type="Gene3D" id="2.30.29.30">
    <property type="entry name" value="Pleckstrin-homology domain (PH domain)/Phosphotyrosine-binding domain (PTB)"/>
    <property type="match status" value="1"/>
</dbReference>
<dbReference type="Pfam" id="PF21273">
    <property type="entry name" value="SNX17-27-31_F1_FERM"/>
    <property type="match status" value="1"/>
</dbReference>
<dbReference type="Pfam" id="PF00787">
    <property type="entry name" value="PX"/>
    <property type="match status" value="1"/>
</dbReference>
<keyword evidence="6" id="KW-0963">Cytoplasm</keyword>
<dbReference type="InterPro" id="IPR028666">
    <property type="entry name" value="SNX17_FERM_N"/>
</dbReference>
<dbReference type="PROSITE" id="PS50195">
    <property type="entry name" value="PX"/>
    <property type="match status" value="1"/>
</dbReference>
<keyword evidence="8" id="KW-0653">Protein transport</keyword>
<dbReference type="InterPro" id="IPR000159">
    <property type="entry name" value="RA_dom"/>
</dbReference>
<dbReference type="InterPro" id="IPR048763">
    <property type="entry name" value="SNX17-31_FERM_F1"/>
</dbReference>
<dbReference type="Gene3D" id="1.20.80.60">
    <property type="match status" value="1"/>
</dbReference>
<dbReference type="PANTHER" id="PTHR12431">
    <property type="entry name" value="SORTING NEXIN 17 AND 27"/>
    <property type="match status" value="1"/>
</dbReference>
<dbReference type="CDD" id="cd16121">
    <property type="entry name" value="FERM_F1_SNX17"/>
    <property type="match status" value="1"/>
</dbReference>
<feature type="domain" description="Ras-associating" evidence="15">
    <location>
        <begin position="119"/>
        <end position="205"/>
    </location>
</feature>
<dbReference type="SMART" id="SM00312">
    <property type="entry name" value="PX"/>
    <property type="match status" value="1"/>
</dbReference>
<comment type="similarity">
    <text evidence="3">Belongs to the sorting nexin family.</text>
</comment>
<evidence type="ECO:0000259" key="14">
    <source>
        <dbReference type="PROSITE" id="PS50195"/>
    </source>
</evidence>
<dbReference type="FunFam" id="3.10.20.90:FF:000094">
    <property type="entry name" value="Sorting nexin-17 isoform1"/>
    <property type="match status" value="1"/>
</dbReference>
<keyword evidence="5" id="KW-0813">Transport</keyword>
<reference evidence="16 17" key="1">
    <citation type="submission" date="2019-06" db="EMBL/GenBank/DDBJ databases">
        <title>Draft genomes of female and male turbot (Scophthalmus maximus).</title>
        <authorList>
            <person name="Xu H."/>
            <person name="Xu X.-W."/>
            <person name="Shao C."/>
            <person name="Chen S."/>
        </authorList>
    </citation>
    <scope>NUCLEOTIDE SEQUENCE [LARGE SCALE GENOMIC DNA]</scope>
    <source>
        <strain evidence="16">Ysfricsl-2016a</strain>
        <tissue evidence="16">Blood</tissue>
    </source>
</reference>
<keyword evidence="10" id="KW-0472">Membrane</keyword>
<feature type="region of interest" description="Disordered" evidence="13">
    <location>
        <begin position="398"/>
        <end position="424"/>
    </location>
</feature>
<dbReference type="GO" id="GO:0006886">
    <property type="term" value="P:intracellular protein transport"/>
    <property type="evidence" value="ECO:0007669"/>
    <property type="project" value="TreeGrafter"/>
</dbReference>
<dbReference type="GO" id="GO:0007165">
    <property type="term" value="P:signal transduction"/>
    <property type="evidence" value="ECO:0007669"/>
    <property type="project" value="InterPro"/>
</dbReference>
<evidence type="ECO:0000313" key="17">
    <source>
        <dbReference type="Proteomes" id="UP000438429"/>
    </source>
</evidence>
<dbReference type="InterPro" id="IPR037836">
    <property type="entry name" value="SNX17_FERM-like_dom"/>
</dbReference>
<evidence type="ECO:0000256" key="3">
    <source>
        <dbReference type="ARBA" id="ARBA00010883"/>
    </source>
</evidence>
<dbReference type="Pfam" id="PF18116">
    <property type="entry name" value="SNX17_FERM_C"/>
    <property type="match status" value="1"/>
</dbReference>
<dbReference type="FunFam" id="2.30.29.30:FF:000145">
    <property type="entry name" value="Sorting nexin-17 isoform1"/>
    <property type="match status" value="1"/>
</dbReference>
<evidence type="ECO:0000256" key="1">
    <source>
        <dbReference type="ARBA" id="ARBA00004180"/>
    </source>
</evidence>